<gene>
    <name evidence="1" type="ORF">NG799_25275</name>
</gene>
<keyword evidence="2" id="KW-1185">Reference proteome</keyword>
<evidence type="ECO:0000313" key="1">
    <source>
        <dbReference type="EMBL" id="MCT7969629.1"/>
    </source>
</evidence>
<dbReference type="EMBL" id="JAMXFF010000055">
    <property type="protein sequence ID" value="MCT7969629.1"/>
    <property type="molecule type" value="Genomic_DNA"/>
</dbReference>
<dbReference type="RefSeq" id="WP_368009079.1">
    <property type="nucleotide sequence ID" value="NZ_JAMXFF010000055.1"/>
</dbReference>
<dbReference type="Proteomes" id="UP001525890">
    <property type="component" value="Unassembled WGS sequence"/>
</dbReference>
<name>A0ABT2MY06_9CYAN</name>
<reference evidence="1 2" key="1">
    <citation type="journal article" date="2022" name="Front. Microbiol.">
        <title>High genomic differentiation and limited gene flow indicate recent cryptic speciation within the genus Laspinema (cyanobacteria).</title>
        <authorList>
            <person name="Stanojkovic A."/>
            <person name="Skoupy S."/>
            <person name="Skaloud P."/>
            <person name="Dvorak P."/>
        </authorList>
    </citation>
    <scope>NUCLEOTIDE SEQUENCE [LARGE SCALE GENOMIC DNA]</scope>
    <source>
        <strain evidence="1 2">D2a</strain>
    </source>
</reference>
<sequence length="55" mass="6242">MNRELFKGDRSKPITDYSELCAILPPLILFQGRVGLASGNREGYGWGKNRLFLWG</sequence>
<evidence type="ECO:0000313" key="2">
    <source>
        <dbReference type="Proteomes" id="UP001525890"/>
    </source>
</evidence>
<accession>A0ABT2MY06</accession>
<protein>
    <submittedName>
        <fullName evidence="1">Uncharacterized protein</fullName>
    </submittedName>
</protein>
<comment type="caution">
    <text evidence="1">The sequence shown here is derived from an EMBL/GenBank/DDBJ whole genome shotgun (WGS) entry which is preliminary data.</text>
</comment>
<proteinExistence type="predicted"/>
<organism evidence="1 2">
    <name type="scientific">Laspinema palackyanum D2a</name>
    <dbReference type="NCBI Taxonomy" id="2953684"/>
    <lineage>
        <taxon>Bacteria</taxon>
        <taxon>Bacillati</taxon>
        <taxon>Cyanobacteriota</taxon>
        <taxon>Cyanophyceae</taxon>
        <taxon>Oscillatoriophycideae</taxon>
        <taxon>Oscillatoriales</taxon>
        <taxon>Laspinemataceae</taxon>
        <taxon>Laspinema</taxon>
        <taxon>Laspinema palackyanum</taxon>
    </lineage>
</organism>